<comment type="cofactor">
    <cofactor evidence="5">
        <name>heme</name>
        <dbReference type="ChEBI" id="CHEBI:30413"/>
    </cofactor>
</comment>
<keyword evidence="4 5" id="KW-0408">Iron</keyword>
<reference evidence="7 8" key="1">
    <citation type="submission" date="2015-01" db="EMBL/GenBank/DDBJ databases">
        <title>The Genome Sequence of Rhinocladiella mackenzie CBS 650.93.</title>
        <authorList>
            <consortium name="The Broad Institute Genomics Platform"/>
            <person name="Cuomo C."/>
            <person name="de Hoog S."/>
            <person name="Gorbushina A."/>
            <person name="Stielow B."/>
            <person name="Teixiera M."/>
            <person name="Abouelleil A."/>
            <person name="Chapman S.B."/>
            <person name="Priest M."/>
            <person name="Young S.K."/>
            <person name="Wortman J."/>
            <person name="Nusbaum C."/>
            <person name="Birren B."/>
        </authorList>
    </citation>
    <scope>NUCLEOTIDE SEQUENCE [LARGE SCALE GENOMIC DNA]</scope>
    <source>
        <strain evidence="7 8">CBS 650.93</strain>
    </source>
</reference>
<dbReference type="Pfam" id="PF00067">
    <property type="entry name" value="p450"/>
    <property type="match status" value="1"/>
</dbReference>
<dbReference type="GO" id="GO:0004497">
    <property type="term" value="F:monooxygenase activity"/>
    <property type="evidence" value="ECO:0007669"/>
    <property type="project" value="InterPro"/>
</dbReference>
<dbReference type="PANTHER" id="PTHR46300">
    <property type="entry name" value="P450, PUTATIVE (EUROFUNG)-RELATED-RELATED"/>
    <property type="match status" value="1"/>
</dbReference>
<evidence type="ECO:0000256" key="3">
    <source>
        <dbReference type="ARBA" id="ARBA00023002"/>
    </source>
</evidence>
<dbReference type="InterPro" id="IPR001128">
    <property type="entry name" value="Cyt_P450"/>
</dbReference>
<keyword evidence="5" id="KW-0349">Heme</keyword>
<dbReference type="HOGENOM" id="CLU_001570_2_4_1"/>
<evidence type="ECO:0000256" key="1">
    <source>
        <dbReference type="ARBA" id="ARBA00010617"/>
    </source>
</evidence>
<dbReference type="InterPro" id="IPR036396">
    <property type="entry name" value="Cyt_P450_sf"/>
</dbReference>
<evidence type="ECO:0000256" key="4">
    <source>
        <dbReference type="ARBA" id="ARBA00023004"/>
    </source>
</evidence>
<keyword evidence="6" id="KW-1133">Transmembrane helix</keyword>
<keyword evidence="6" id="KW-0472">Membrane</keyword>
<dbReference type="EMBL" id="KN847479">
    <property type="protein sequence ID" value="KIX03624.1"/>
    <property type="molecule type" value="Genomic_DNA"/>
</dbReference>
<accession>A0A0D2ICP1</accession>
<feature type="transmembrane region" description="Helical" evidence="6">
    <location>
        <begin position="12"/>
        <end position="31"/>
    </location>
</feature>
<keyword evidence="8" id="KW-1185">Reference proteome</keyword>
<dbReference type="InterPro" id="IPR002401">
    <property type="entry name" value="Cyt_P450_E_grp-I"/>
</dbReference>
<dbReference type="GeneID" id="25295248"/>
<proteinExistence type="inferred from homology"/>
<dbReference type="GO" id="GO:0020037">
    <property type="term" value="F:heme binding"/>
    <property type="evidence" value="ECO:0007669"/>
    <property type="project" value="InterPro"/>
</dbReference>
<dbReference type="STRING" id="1442369.A0A0D2ICP1"/>
<keyword evidence="3" id="KW-0560">Oxidoreductase</keyword>
<dbReference type="SUPFAM" id="SSF48264">
    <property type="entry name" value="Cytochrome P450"/>
    <property type="match status" value="1"/>
</dbReference>
<dbReference type="OrthoDB" id="1055148at2759"/>
<evidence type="ECO:0000256" key="2">
    <source>
        <dbReference type="ARBA" id="ARBA00022723"/>
    </source>
</evidence>
<keyword evidence="2 5" id="KW-0479">Metal-binding</keyword>
<evidence type="ECO:0008006" key="9">
    <source>
        <dbReference type="Google" id="ProtNLM"/>
    </source>
</evidence>
<sequence>MTTVLPDELSARAPYIAAIALALLLTALYKYSTYTNIPRIKQLPEIPGALPFAGHLHLLGGALGACDATVWSNWFQRFNWPIFQLRYGNERVVIVNKHADIKELWVSNSAALISRPVPYTMNKYVGLAMGACPWTEGCKRQRQSAIKSVAPGTWQTYYPLLKKTSASAIEDMRKHGQNGAVALEPRKYLARVAISLGFELAYGKKLEDVGGVDFLHGFLDAAGKITDIRVGSSNWVDYIPFPRLLPSSTVKRAQMGAAERQPYLDALFHSMKADLEQGRDVNCIGAALLVDRGSKMTEEDTKSTCVSMLQGSSETISGTLTCGLGSLCADADGLRLQDEAYEKIMERWGTPEEAFEHAFECEDIPLIVAIYKEMLRYYCVIPYCLPRLATKDVKLKSGATIPAGTTLYMNAEYGNHDPEFYGSDAYTFNPLRFLDKSSPVSSSPLPHFSYGAGARICPAAQISNRILYGLVIRLIVSFRIQTAPEAPPLTDPIKFNQNYVSLVAKPKVYLAYCIPRDATAS</sequence>
<dbReference type="GO" id="GO:0016705">
    <property type="term" value="F:oxidoreductase activity, acting on paired donors, with incorporation or reduction of molecular oxygen"/>
    <property type="evidence" value="ECO:0007669"/>
    <property type="project" value="InterPro"/>
</dbReference>
<dbReference type="Gene3D" id="1.10.630.10">
    <property type="entry name" value="Cytochrome P450"/>
    <property type="match status" value="1"/>
</dbReference>
<comment type="similarity">
    <text evidence="1">Belongs to the cytochrome P450 family.</text>
</comment>
<name>A0A0D2ICP1_9EURO</name>
<dbReference type="AlphaFoldDB" id="A0A0D2ICP1"/>
<dbReference type="GO" id="GO:0005506">
    <property type="term" value="F:iron ion binding"/>
    <property type="evidence" value="ECO:0007669"/>
    <property type="project" value="InterPro"/>
</dbReference>
<dbReference type="RefSeq" id="XP_013270760.1">
    <property type="nucleotide sequence ID" value="XM_013415306.1"/>
</dbReference>
<protein>
    <recommendedName>
        <fullName evidence="9">Cytochrome P450</fullName>
    </recommendedName>
</protein>
<evidence type="ECO:0000313" key="7">
    <source>
        <dbReference type="EMBL" id="KIX03624.1"/>
    </source>
</evidence>
<evidence type="ECO:0000256" key="5">
    <source>
        <dbReference type="PIRSR" id="PIRSR602401-1"/>
    </source>
</evidence>
<organism evidence="7 8">
    <name type="scientific">Rhinocladiella mackenziei CBS 650.93</name>
    <dbReference type="NCBI Taxonomy" id="1442369"/>
    <lineage>
        <taxon>Eukaryota</taxon>
        <taxon>Fungi</taxon>
        <taxon>Dikarya</taxon>
        <taxon>Ascomycota</taxon>
        <taxon>Pezizomycotina</taxon>
        <taxon>Eurotiomycetes</taxon>
        <taxon>Chaetothyriomycetidae</taxon>
        <taxon>Chaetothyriales</taxon>
        <taxon>Herpotrichiellaceae</taxon>
        <taxon>Rhinocladiella</taxon>
    </lineage>
</organism>
<dbReference type="PRINTS" id="PR00463">
    <property type="entry name" value="EP450I"/>
</dbReference>
<feature type="binding site" description="axial binding residue" evidence="5">
    <location>
        <position position="457"/>
    </location>
    <ligand>
        <name>heme</name>
        <dbReference type="ChEBI" id="CHEBI:30413"/>
    </ligand>
    <ligandPart>
        <name>Fe</name>
        <dbReference type="ChEBI" id="CHEBI:18248"/>
    </ligandPart>
</feature>
<dbReference type="Proteomes" id="UP000053617">
    <property type="component" value="Unassembled WGS sequence"/>
</dbReference>
<dbReference type="PANTHER" id="PTHR46300:SF9">
    <property type="entry name" value="P450, PUTATIVE-RELATED"/>
    <property type="match status" value="1"/>
</dbReference>
<dbReference type="VEuPathDB" id="FungiDB:Z518_07177"/>
<evidence type="ECO:0000256" key="6">
    <source>
        <dbReference type="SAM" id="Phobius"/>
    </source>
</evidence>
<keyword evidence="6" id="KW-0812">Transmembrane</keyword>
<evidence type="ECO:0000313" key="8">
    <source>
        <dbReference type="Proteomes" id="UP000053617"/>
    </source>
</evidence>
<dbReference type="InterPro" id="IPR050364">
    <property type="entry name" value="Cytochrome_P450_fung"/>
</dbReference>
<gene>
    <name evidence="7" type="ORF">Z518_07177</name>
</gene>